<dbReference type="InterPro" id="IPR012347">
    <property type="entry name" value="Ferritin-like"/>
</dbReference>
<evidence type="ECO:0000313" key="5">
    <source>
        <dbReference type="Proteomes" id="UP000626026"/>
    </source>
</evidence>
<name>A0ABR7RP78_9PROT</name>
<gene>
    <name evidence="4" type="ORF">IBL26_14940</name>
</gene>
<dbReference type="Pfam" id="PF03713">
    <property type="entry name" value="DUF305"/>
    <property type="match status" value="1"/>
</dbReference>
<dbReference type="RefSeq" id="WP_187785297.1">
    <property type="nucleotide sequence ID" value="NZ_JACTVA010000027.1"/>
</dbReference>
<keyword evidence="5" id="KW-1185">Reference proteome</keyword>
<reference evidence="4 5" key="1">
    <citation type="journal article" date="2013" name="Int. J. Syst. Evol. Microbiol.">
        <title>Roseomonas aerophila sp. nov., isolated from air.</title>
        <authorList>
            <person name="Kim S.J."/>
            <person name="Weon H.Y."/>
            <person name="Ahn J.H."/>
            <person name="Hong S.B."/>
            <person name="Seok S.J."/>
            <person name="Whang K.S."/>
            <person name="Kwon S.W."/>
        </authorList>
    </citation>
    <scope>NUCLEOTIDE SEQUENCE [LARGE SCALE GENOMIC DNA]</scope>
    <source>
        <strain evidence="4 5">NBRC 108923</strain>
    </source>
</reference>
<feature type="domain" description="DUF305" evidence="3">
    <location>
        <begin position="42"/>
        <end position="125"/>
    </location>
</feature>
<dbReference type="Proteomes" id="UP000626026">
    <property type="component" value="Unassembled WGS sequence"/>
</dbReference>
<feature type="region of interest" description="Disordered" evidence="1">
    <location>
        <begin position="28"/>
        <end position="56"/>
    </location>
</feature>
<dbReference type="Gene3D" id="1.20.1260.10">
    <property type="match status" value="1"/>
</dbReference>
<dbReference type="PANTHER" id="PTHR36933:SF1">
    <property type="entry name" value="SLL0788 PROTEIN"/>
    <property type="match status" value="1"/>
</dbReference>
<dbReference type="InterPro" id="IPR005183">
    <property type="entry name" value="DUF305_CopM-like"/>
</dbReference>
<evidence type="ECO:0000256" key="2">
    <source>
        <dbReference type="SAM" id="SignalP"/>
    </source>
</evidence>
<evidence type="ECO:0000259" key="3">
    <source>
        <dbReference type="Pfam" id="PF03713"/>
    </source>
</evidence>
<organism evidence="4 5">
    <name type="scientific">Teichococcus aerophilus</name>
    <dbReference type="NCBI Taxonomy" id="1224513"/>
    <lineage>
        <taxon>Bacteria</taxon>
        <taxon>Pseudomonadati</taxon>
        <taxon>Pseudomonadota</taxon>
        <taxon>Alphaproteobacteria</taxon>
        <taxon>Acetobacterales</taxon>
        <taxon>Roseomonadaceae</taxon>
        <taxon>Roseomonas</taxon>
    </lineage>
</organism>
<comment type="caution">
    <text evidence="4">The sequence shown here is derived from an EMBL/GenBank/DDBJ whole genome shotgun (WGS) entry which is preliminary data.</text>
</comment>
<protein>
    <submittedName>
        <fullName evidence="4">DUF305 domain-containing protein</fullName>
    </submittedName>
</protein>
<proteinExistence type="predicted"/>
<accession>A0ABR7RP78</accession>
<dbReference type="PANTHER" id="PTHR36933">
    <property type="entry name" value="SLL0788 PROTEIN"/>
    <property type="match status" value="1"/>
</dbReference>
<feature type="chain" id="PRO_5046895664" evidence="2">
    <location>
        <begin position="25"/>
        <end position="129"/>
    </location>
</feature>
<sequence length="129" mass="13528">MKHRTALAAALAVSLGLGSGAALAQHAGHGSAPAASAPAQPQAQASGAATQAYRDAMARMHRNMDIPYTGNADRDFAAGMIPHHQGAIDMARIELQHGTDPEMRKLAEAVIAAQEQEIAQLRAYLARPR</sequence>
<evidence type="ECO:0000313" key="4">
    <source>
        <dbReference type="EMBL" id="MBC9208138.1"/>
    </source>
</evidence>
<keyword evidence="2" id="KW-0732">Signal</keyword>
<feature type="compositionally biased region" description="Low complexity" evidence="1">
    <location>
        <begin position="28"/>
        <end position="52"/>
    </location>
</feature>
<evidence type="ECO:0000256" key="1">
    <source>
        <dbReference type="SAM" id="MobiDB-lite"/>
    </source>
</evidence>
<feature type="signal peptide" evidence="2">
    <location>
        <begin position="1"/>
        <end position="24"/>
    </location>
</feature>
<dbReference type="EMBL" id="JACTVA010000027">
    <property type="protein sequence ID" value="MBC9208138.1"/>
    <property type="molecule type" value="Genomic_DNA"/>
</dbReference>